<proteinExistence type="predicted"/>
<keyword evidence="3" id="KW-1185">Reference proteome</keyword>
<gene>
    <name evidence="2" type="ORF">CPB83DRAFT_907643</name>
</gene>
<dbReference type="OrthoDB" id="10638574at2759"/>
<protein>
    <submittedName>
        <fullName evidence="2">Uncharacterized protein</fullName>
    </submittedName>
</protein>
<dbReference type="Proteomes" id="UP000807306">
    <property type="component" value="Unassembled WGS sequence"/>
</dbReference>
<organism evidence="2 3">
    <name type="scientific">Crepidotus variabilis</name>
    <dbReference type="NCBI Taxonomy" id="179855"/>
    <lineage>
        <taxon>Eukaryota</taxon>
        <taxon>Fungi</taxon>
        <taxon>Dikarya</taxon>
        <taxon>Basidiomycota</taxon>
        <taxon>Agaricomycotina</taxon>
        <taxon>Agaricomycetes</taxon>
        <taxon>Agaricomycetidae</taxon>
        <taxon>Agaricales</taxon>
        <taxon>Agaricineae</taxon>
        <taxon>Crepidotaceae</taxon>
        <taxon>Crepidotus</taxon>
    </lineage>
</organism>
<reference evidence="2" key="1">
    <citation type="submission" date="2020-11" db="EMBL/GenBank/DDBJ databases">
        <authorList>
            <consortium name="DOE Joint Genome Institute"/>
            <person name="Ahrendt S."/>
            <person name="Riley R."/>
            <person name="Andreopoulos W."/>
            <person name="Labutti K."/>
            <person name="Pangilinan J."/>
            <person name="Ruiz-Duenas F.J."/>
            <person name="Barrasa J.M."/>
            <person name="Sanchez-Garcia M."/>
            <person name="Camarero S."/>
            <person name="Miyauchi S."/>
            <person name="Serrano A."/>
            <person name="Linde D."/>
            <person name="Babiker R."/>
            <person name="Drula E."/>
            <person name="Ayuso-Fernandez I."/>
            <person name="Pacheco R."/>
            <person name="Padilla G."/>
            <person name="Ferreira P."/>
            <person name="Barriuso J."/>
            <person name="Kellner H."/>
            <person name="Castanera R."/>
            <person name="Alfaro M."/>
            <person name="Ramirez L."/>
            <person name="Pisabarro A.G."/>
            <person name="Kuo A."/>
            <person name="Tritt A."/>
            <person name="Lipzen A."/>
            <person name="He G."/>
            <person name="Yan M."/>
            <person name="Ng V."/>
            <person name="Cullen D."/>
            <person name="Martin F."/>
            <person name="Rosso M.-N."/>
            <person name="Henrissat B."/>
            <person name="Hibbett D."/>
            <person name="Martinez A.T."/>
            <person name="Grigoriev I.V."/>
        </authorList>
    </citation>
    <scope>NUCLEOTIDE SEQUENCE</scope>
    <source>
        <strain evidence="2">CBS 506.95</strain>
    </source>
</reference>
<name>A0A9P6EED6_9AGAR</name>
<comment type="caution">
    <text evidence="2">The sequence shown here is derived from an EMBL/GenBank/DDBJ whole genome shotgun (WGS) entry which is preliminary data.</text>
</comment>
<accession>A0A9P6EED6</accession>
<dbReference type="AlphaFoldDB" id="A0A9P6EED6"/>
<evidence type="ECO:0000313" key="2">
    <source>
        <dbReference type="EMBL" id="KAF9527440.1"/>
    </source>
</evidence>
<dbReference type="EMBL" id="MU157861">
    <property type="protein sequence ID" value="KAF9527440.1"/>
    <property type="molecule type" value="Genomic_DNA"/>
</dbReference>
<feature type="region of interest" description="Disordered" evidence="1">
    <location>
        <begin position="210"/>
        <end position="237"/>
    </location>
</feature>
<sequence>MSATSTLESYFYLSCHDGGSPDTRQITLPCQRGPSFEGIKKRVMEVANALAFICVKESHAIRLRFSGEGQPAVVHVAENNGVTPETKLYFEDVLSQLTALSQEQPRCQATEESLDFDSTINQPQRNNSWTNRIRDIRSKIISSETDEALFGKIEGTLGTIHQLASKYHTKGNKTTLCNIFGLLDLLDELVRRSESMDKIADLLRRIDFNTTNPYTPTEDSHENDDDDPDVDIQGSLKPGLPSRVSVDDFWPILLLKDSR</sequence>
<evidence type="ECO:0000313" key="3">
    <source>
        <dbReference type="Proteomes" id="UP000807306"/>
    </source>
</evidence>
<evidence type="ECO:0000256" key="1">
    <source>
        <dbReference type="SAM" id="MobiDB-lite"/>
    </source>
</evidence>
<feature type="compositionally biased region" description="Acidic residues" evidence="1">
    <location>
        <begin position="221"/>
        <end position="230"/>
    </location>
</feature>